<dbReference type="GO" id="GO:0005737">
    <property type="term" value="C:cytoplasm"/>
    <property type="evidence" value="ECO:0007669"/>
    <property type="project" value="TreeGrafter"/>
</dbReference>
<comment type="caution">
    <text evidence="3">The sequence shown here is derived from an EMBL/GenBank/DDBJ whole genome shotgun (WGS) entry which is preliminary data.</text>
</comment>
<dbReference type="InterPro" id="IPR045206">
    <property type="entry name" value="Maestro_heat-like_prot"/>
</dbReference>
<evidence type="ECO:0000259" key="2">
    <source>
        <dbReference type="PROSITE" id="PS50835"/>
    </source>
</evidence>
<dbReference type="OrthoDB" id="9421177at2759"/>
<dbReference type="EMBL" id="LSYS01009276">
    <property type="protein sequence ID" value="OPJ67237.1"/>
    <property type="molecule type" value="Genomic_DNA"/>
</dbReference>
<dbReference type="AlphaFoldDB" id="A0A1V4J638"/>
<dbReference type="InterPro" id="IPR048465">
    <property type="entry name" value="Maestro-like_HEAT"/>
</dbReference>
<keyword evidence="1" id="KW-0677">Repeat</keyword>
<sequence>MVERSPNAPSLVWVEPSKTRAFRSSPEPQDSWEVRPLPAALPAVSGPTLAVPRKEDPLDTIQAFLKNRPKQEDQKMKFLDSIITICSTLSQNIGMCTLESTEWAKLYFCQEEMVEMIAMVQEESPHQLSRVVQQQAMLAISCMSEVRLLQEDKSSLLQVCFGSIFHLPPQKATEESVCTQTLATMDNVLKVLVSSAGNLGFQELQNILELLLPFAISQTTDAQEQAVAQIASLFEFISTQPLIQICHCSIQRKTLPHQCSEAQQFPMLGRLVGHLTLCCTCKNRRTCEKAAQALFNLHKFILVQKRRWPQLDNSEEQQHLEHWQERHSHQLWLNTYARESFKLFTKYLKPSSRANIILIAIKNMRSWSDHSISLAAYMVETLVSGSAFYSEQVQNIVGAIYRDLPSITEELASKSLNKALQSLMDEHPREVVASLLQCSPTCTCVAVVMWKAIVSEPQSAKKVLQDLLNRLRNKSWHKMTTSDDPRILSLAAARMISKIFPEPTFQAEAQESFPQLFLALLCQVSFTEELTQEEVQIFWVQDPEAQLSPIRSAVQVLRMLLCSVGLESQVLTIEAQGGWDALLSPQGHLMGVGIVAREMVNVEKTLLSKTFCHLAELLSVQYSGWEMVAMVVFVEMLDCSDLTGDLDCALTIFPRCLQSKCLGMPSLALRGIFKLLGKPSMAKKTLILLPHVAELLQDTDNNAASDASAMALCVLSNMLRMLEGTAASLTALQLALTLWLLFDNESVIVRELSIQFFQNTMELVVDAEKKMMRQEVWDSLLPLLFHLYDQDRNVAQAAQEALCRAGQFLKWEELQKLAKTAQAWRISELLLSKEKHNYRNYVRVSQLYLKSPQEPLRQEAVRFLGLIKWQTDDRKVQEYITESE</sequence>
<dbReference type="InterPro" id="IPR016024">
    <property type="entry name" value="ARM-type_fold"/>
</dbReference>
<dbReference type="SUPFAM" id="SSF48371">
    <property type="entry name" value="ARM repeat"/>
    <property type="match status" value="1"/>
</dbReference>
<dbReference type="Pfam" id="PF21047">
    <property type="entry name" value="HEAT_Maestro"/>
    <property type="match status" value="1"/>
</dbReference>
<keyword evidence="4" id="KW-1185">Reference proteome</keyword>
<reference evidence="3 4" key="1">
    <citation type="submission" date="2016-02" db="EMBL/GenBank/DDBJ databases">
        <title>Band-tailed pigeon sequencing and assembly.</title>
        <authorList>
            <person name="Soares A.E."/>
            <person name="Novak B.J."/>
            <person name="Rice E.S."/>
            <person name="O'Connell B."/>
            <person name="Chang D."/>
            <person name="Weber S."/>
            <person name="Shapiro B."/>
        </authorList>
    </citation>
    <scope>NUCLEOTIDE SEQUENCE [LARGE SCALE GENOMIC DNA]</scope>
    <source>
        <strain evidence="3">BTP2013</strain>
        <tissue evidence="3">Blood</tissue>
    </source>
</reference>
<dbReference type="Proteomes" id="UP000190648">
    <property type="component" value="Unassembled WGS sequence"/>
</dbReference>
<proteinExistence type="predicted"/>
<dbReference type="PANTHER" id="PTHR23120:SF42">
    <property type="entry name" value="MAESTRO HEAT-LIKE REPEAT FAMILY MEMBER 3"/>
    <property type="match status" value="1"/>
</dbReference>
<name>A0A1V4J638_PATFA</name>
<feature type="domain" description="Ig-like" evidence="2">
    <location>
        <begin position="485"/>
        <end position="572"/>
    </location>
</feature>
<evidence type="ECO:0000256" key="1">
    <source>
        <dbReference type="ARBA" id="ARBA00022737"/>
    </source>
</evidence>
<evidence type="ECO:0000313" key="4">
    <source>
        <dbReference type="Proteomes" id="UP000190648"/>
    </source>
</evidence>
<dbReference type="Pfam" id="PF23227">
    <property type="entry name" value="HEAT_MROH2B_C"/>
    <property type="match status" value="1"/>
</dbReference>
<dbReference type="PROSITE" id="PS50835">
    <property type="entry name" value="IG_LIKE"/>
    <property type="match status" value="1"/>
</dbReference>
<evidence type="ECO:0000313" key="3">
    <source>
        <dbReference type="EMBL" id="OPJ67237.1"/>
    </source>
</evidence>
<organism evidence="3 4">
    <name type="scientific">Patagioenas fasciata monilis</name>
    <dbReference type="NCBI Taxonomy" id="372326"/>
    <lineage>
        <taxon>Eukaryota</taxon>
        <taxon>Metazoa</taxon>
        <taxon>Chordata</taxon>
        <taxon>Craniata</taxon>
        <taxon>Vertebrata</taxon>
        <taxon>Euteleostomi</taxon>
        <taxon>Archelosauria</taxon>
        <taxon>Archosauria</taxon>
        <taxon>Dinosauria</taxon>
        <taxon>Saurischia</taxon>
        <taxon>Theropoda</taxon>
        <taxon>Coelurosauria</taxon>
        <taxon>Aves</taxon>
        <taxon>Neognathae</taxon>
        <taxon>Neoaves</taxon>
        <taxon>Columbimorphae</taxon>
        <taxon>Columbiformes</taxon>
        <taxon>Columbidae</taxon>
        <taxon>Patagioenas</taxon>
    </lineage>
</organism>
<protein>
    <submittedName>
        <fullName evidence="3">Maestro heat-like repeat-containing protein family member 7-like</fullName>
    </submittedName>
</protein>
<dbReference type="InterPro" id="IPR007110">
    <property type="entry name" value="Ig-like_dom"/>
</dbReference>
<dbReference type="InterPro" id="IPR055406">
    <property type="entry name" value="HEAT_Maestro"/>
</dbReference>
<dbReference type="PANTHER" id="PTHR23120">
    <property type="entry name" value="MAESTRO-RELATED HEAT DOMAIN-CONTAINING"/>
    <property type="match status" value="1"/>
</dbReference>
<gene>
    <name evidence="3" type="ORF">AV530_013945</name>
</gene>
<accession>A0A1V4J638</accession>